<keyword evidence="3" id="KW-1185">Reference proteome</keyword>
<reference evidence="2 3" key="1">
    <citation type="submission" date="2019-03" db="EMBL/GenBank/DDBJ databases">
        <title>Draft Genome Sequence of Duganella callidus sp. nov., a Novel Duganella Species Isolated from Cultivated Soil.</title>
        <authorList>
            <person name="Raths R."/>
            <person name="Peta V."/>
            <person name="Bucking H."/>
        </authorList>
    </citation>
    <scope>NUCLEOTIDE SEQUENCE [LARGE SCALE GENOMIC DNA]</scope>
    <source>
        <strain evidence="2 3">DN04</strain>
    </source>
</reference>
<protein>
    <recommendedName>
        <fullName evidence="4">Molecular chaperone DnaJ</fullName>
    </recommendedName>
</protein>
<dbReference type="Gene3D" id="6.20.20.10">
    <property type="match status" value="1"/>
</dbReference>
<accession>A0A4Y9RWK5</accession>
<dbReference type="OrthoDB" id="9135829at2"/>
<dbReference type="Proteomes" id="UP000297729">
    <property type="component" value="Unassembled WGS sequence"/>
</dbReference>
<dbReference type="EMBL" id="SPVG01000279">
    <property type="protein sequence ID" value="TFW11668.1"/>
    <property type="molecule type" value="Genomic_DNA"/>
</dbReference>
<name>A0A4Y9RWK5_9BURK</name>
<sequence>MNTTHDAPLNPGDDAPAGTPGTGEDVCPVCHGTGTLMDEDDDGGGQPCPNCGGTGVVIEGVGGG</sequence>
<evidence type="ECO:0000313" key="2">
    <source>
        <dbReference type="EMBL" id="TFW11668.1"/>
    </source>
</evidence>
<feature type="region of interest" description="Disordered" evidence="1">
    <location>
        <begin position="1"/>
        <end position="54"/>
    </location>
</feature>
<evidence type="ECO:0000256" key="1">
    <source>
        <dbReference type="SAM" id="MobiDB-lite"/>
    </source>
</evidence>
<comment type="caution">
    <text evidence="2">The sequence shown here is derived from an EMBL/GenBank/DDBJ whole genome shotgun (WGS) entry which is preliminary data.</text>
</comment>
<gene>
    <name evidence="2" type="ORF">E4L98_29640</name>
</gene>
<organism evidence="2 3">
    <name type="scientific">Duganella callida</name>
    <dbReference type="NCBI Taxonomy" id="2561932"/>
    <lineage>
        <taxon>Bacteria</taxon>
        <taxon>Pseudomonadati</taxon>
        <taxon>Pseudomonadota</taxon>
        <taxon>Betaproteobacteria</taxon>
        <taxon>Burkholderiales</taxon>
        <taxon>Oxalobacteraceae</taxon>
        <taxon>Telluria group</taxon>
        <taxon>Duganella</taxon>
    </lineage>
</organism>
<dbReference type="RefSeq" id="WP_135205137.1">
    <property type="nucleotide sequence ID" value="NZ_SPVG01000279.1"/>
</dbReference>
<proteinExistence type="predicted"/>
<evidence type="ECO:0000313" key="3">
    <source>
        <dbReference type="Proteomes" id="UP000297729"/>
    </source>
</evidence>
<dbReference type="AlphaFoldDB" id="A0A4Y9RWK5"/>
<evidence type="ECO:0008006" key="4">
    <source>
        <dbReference type="Google" id="ProtNLM"/>
    </source>
</evidence>